<keyword evidence="2" id="KW-1133">Transmembrane helix</keyword>
<dbReference type="RefSeq" id="WP_345656486.1">
    <property type="nucleotide sequence ID" value="NZ_BAABKB010000031.1"/>
</dbReference>
<evidence type="ECO:0000256" key="2">
    <source>
        <dbReference type="SAM" id="Phobius"/>
    </source>
</evidence>
<evidence type="ECO:0000256" key="1">
    <source>
        <dbReference type="SAM" id="MobiDB-lite"/>
    </source>
</evidence>
<feature type="transmembrane region" description="Helical" evidence="2">
    <location>
        <begin position="12"/>
        <end position="36"/>
    </location>
</feature>
<evidence type="ECO:0000313" key="3">
    <source>
        <dbReference type="EMBL" id="GAA5028655.1"/>
    </source>
</evidence>
<keyword evidence="2" id="KW-0812">Transmembrane</keyword>
<keyword evidence="4" id="KW-1185">Reference proteome</keyword>
<evidence type="ECO:0000313" key="4">
    <source>
        <dbReference type="Proteomes" id="UP001501759"/>
    </source>
</evidence>
<feature type="region of interest" description="Disordered" evidence="1">
    <location>
        <begin position="45"/>
        <end position="69"/>
    </location>
</feature>
<gene>
    <name evidence="3" type="ORF">GCM10023335_66750</name>
</gene>
<name>A0ABP9JGB4_9ACTN</name>
<reference evidence="4" key="1">
    <citation type="journal article" date="2019" name="Int. J. Syst. Evol. Microbiol.">
        <title>The Global Catalogue of Microorganisms (GCM) 10K type strain sequencing project: providing services to taxonomists for standard genome sequencing and annotation.</title>
        <authorList>
            <consortium name="The Broad Institute Genomics Platform"/>
            <consortium name="The Broad Institute Genome Sequencing Center for Infectious Disease"/>
            <person name="Wu L."/>
            <person name="Ma J."/>
        </authorList>
    </citation>
    <scope>NUCLEOTIDE SEQUENCE [LARGE SCALE GENOMIC DNA]</scope>
    <source>
        <strain evidence="4">JCM 18409</strain>
    </source>
</reference>
<dbReference type="Proteomes" id="UP001501759">
    <property type="component" value="Unassembled WGS sequence"/>
</dbReference>
<dbReference type="EMBL" id="BAABKB010000031">
    <property type="protein sequence ID" value="GAA5028655.1"/>
    <property type="molecule type" value="Genomic_DNA"/>
</dbReference>
<protein>
    <submittedName>
        <fullName evidence="3">Uncharacterized protein</fullName>
    </submittedName>
</protein>
<keyword evidence="2" id="KW-0472">Membrane</keyword>
<accession>A0ABP9JGB4</accession>
<proteinExistence type="predicted"/>
<organism evidence="3 4">
    <name type="scientific">Streptomyces siamensis</name>
    <dbReference type="NCBI Taxonomy" id="1274986"/>
    <lineage>
        <taxon>Bacteria</taxon>
        <taxon>Bacillati</taxon>
        <taxon>Actinomycetota</taxon>
        <taxon>Actinomycetes</taxon>
        <taxon>Kitasatosporales</taxon>
        <taxon>Streptomycetaceae</taxon>
        <taxon>Streptomyces</taxon>
    </lineage>
</organism>
<sequence length="69" mass="7721">MGTSLTPDFWKSFALLLAIAMAATFVVSAALDALVLRLRQRRRQRQLPAGRQDGALRIPSRPKQTLVHH</sequence>
<comment type="caution">
    <text evidence="3">The sequence shown here is derived from an EMBL/GenBank/DDBJ whole genome shotgun (WGS) entry which is preliminary data.</text>
</comment>